<gene>
    <name evidence="1" type="ORF">SDC9_141255</name>
</gene>
<reference evidence="1" key="1">
    <citation type="submission" date="2019-08" db="EMBL/GenBank/DDBJ databases">
        <authorList>
            <person name="Kucharzyk K."/>
            <person name="Murdoch R.W."/>
            <person name="Higgins S."/>
            <person name="Loffler F."/>
        </authorList>
    </citation>
    <scope>NUCLEOTIDE SEQUENCE</scope>
</reference>
<organism evidence="1">
    <name type="scientific">bioreactor metagenome</name>
    <dbReference type="NCBI Taxonomy" id="1076179"/>
    <lineage>
        <taxon>unclassified sequences</taxon>
        <taxon>metagenomes</taxon>
        <taxon>ecological metagenomes</taxon>
    </lineage>
</organism>
<proteinExistence type="predicted"/>
<sequence length="59" mass="6277">MSGGEGAVVTGIHGLQHIKRLTAAHLANDDAVRPHTQRVSHKIAYGDLPGSFEICRACL</sequence>
<dbReference type="EMBL" id="VSSQ01040802">
    <property type="protein sequence ID" value="MPM94112.1"/>
    <property type="molecule type" value="Genomic_DNA"/>
</dbReference>
<evidence type="ECO:0000313" key="1">
    <source>
        <dbReference type="EMBL" id="MPM94112.1"/>
    </source>
</evidence>
<accession>A0A645E0J5</accession>
<dbReference type="AlphaFoldDB" id="A0A645E0J5"/>
<name>A0A645E0J5_9ZZZZ</name>
<comment type="caution">
    <text evidence="1">The sequence shown here is derived from an EMBL/GenBank/DDBJ whole genome shotgun (WGS) entry which is preliminary data.</text>
</comment>
<protein>
    <submittedName>
        <fullName evidence="1">Uncharacterized protein</fullName>
    </submittedName>
</protein>